<organism evidence="1 2">
    <name type="scientific">Xenotaenia resolanae</name>
    <dbReference type="NCBI Taxonomy" id="208358"/>
    <lineage>
        <taxon>Eukaryota</taxon>
        <taxon>Metazoa</taxon>
        <taxon>Chordata</taxon>
        <taxon>Craniata</taxon>
        <taxon>Vertebrata</taxon>
        <taxon>Euteleostomi</taxon>
        <taxon>Actinopterygii</taxon>
        <taxon>Neopterygii</taxon>
        <taxon>Teleostei</taxon>
        <taxon>Neoteleostei</taxon>
        <taxon>Acanthomorphata</taxon>
        <taxon>Ovalentaria</taxon>
        <taxon>Atherinomorphae</taxon>
        <taxon>Cyprinodontiformes</taxon>
        <taxon>Goodeidae</taxon>
        <taxon>Xenotaenia</taxon>
    </lineage>
</organism>
<sequence>MDVLNQGAASGATIKAGVQVEIVQGTIENQQVDALVSPMVGHDPLSTRIGKTLSNMTGGQLEAQFHKEAGGATLPSESVVVEGLPGLKCKAVFFLNLLCWDCDQHGSAAQTLRQGIKKIL</sequence>
<accession>A0ABV0VRZ2</accession>
<proteinExistence type="predicted"/>
<dbReference type="EMBL" id="JAHRIM010010072">
    <property type="protein sequence ID" value="MEQ2259997.1"/>
    <property type="molecule type" value="Genomic_DNA"/>
</dbReference>
<protein>
    <submittedName>
        <fullName evidence="1">Uncharacterized protein</fullName>
    </submittedName>
</protein>
<dbReference type="SUPFAM" id="SSF52949">
    <property type="entry name" value="Macro domain-like"/>
    <property type="match status" value="1"/>
</dbReference>
<name>A0ABV0VRZ2_9TELE</name>
<evidence type="ECO:0000313" key="2">
    <source>
        <dbReference type="Proteomes" id="UP001444071"/>
    </source>
</evidence>
<feature type="non-terminal residue" evidence="1">
    <location>
        <position position="120"/>
    </location>
</feature>
<evidence type="ECO:0000313" key="1">
    <source>
        <dbReference type="EMBL" id="MEQ2259997.1"/>
    </source>
</evidence>
<dbReference type="Gene3D" id="3.40.220.10">
    <property type="entry name" value="Leucine Aminopeptidase, subunit E, domain 1"/>
    <property type="match status" value="1"/>
</dbReference>
<reference evidence="1 2" key="1">
    <citation type="submission" date="2021-06" db="EMBL/GenBank/DDBJ databases">
        <authorList>
            <person name="Palmer J.M."/>
        </authorList>
    </citation>
    <scope>NUCLEOTIDE SEQUENCE [LARGE SCALE GENOMIC DNA]</scope>
    <source>
        <strain evidence="1 2">XR_2019</strain>
        <tissue evidence="1">Muscle</tissue>
    </source>
</reference>
<dbReference type="InterPro" id="IPR043472">
    <property type="entry name" value="Macro_dom-like"/>
</dbReference>
<gene>
    <name evidence="1" type="ORF">XENORESO_017752</name>
</gene>
<comment type="caution">
    <text evidence="1">The sequence shown here is derived from an EMBL/GenBank/DDBJ whole genome shotgun (WGS) entry which is preliminary data.</text>
</comment>
<keyword evidence="2" id="KW-1185">Reference proteome</keyword>
<dbReference type="Proteomes" id="UP001444071">
    <property type="component" value="Unassembled WGS sequence"/>
</dbReference>